<reference evidence="4 5" key="1">
    <citation type="journal article" date="2009" name="Appl. Environ. Microbiol.">
        <title>Genome analysis of the meat starter culture bacterium Staphylococcus carnosus TM300.</title>
        <authorList>
            <person name="Rosenstein R."/>
            <person name="Nerz C."/>
            <person name="Biswas L."/>
            <person name="Resch A."/>
            <person name="Raddatz G."/>
            <person name="Schuster S.C."/>
            <person name="Goetz F."/>
        </authorList>
    </citation>
    <scope>NUCLEOTIDE SEQUENCE [LARGE SCALE GENOMIC DNA]</scope>
    <source>
        <strain evidence="4 5">TM300</strain>
    </source>
</reference>
<dbReference type="eggNOG" id="ENOG503055E">
    <property type="taxonomic scope" value="Bacteria"/>
</dbReference>
<feature type="compositionally biased region" description="Low complexity" evidence="2">
    <location>
        <begin position="283"/>
        <end position="293"/>
    </location>
</feature>
<dbReference type="GO" id="GO:0004252">
    <property type="term" value="F:serine-type endopeptidase activity"/>
    <property type="evidence" value="ECO:0007669"/>
    <property type="project" value="InterPro"/>
</dbReference>
<feature type="region of interest" description="Disordered" evidence="2">
    <location>
        <begin position="283"/>
        <end position="323"/>
    </location>
</feature>
<dbReference type="InterPro" id="IPR001254">
    <property type="entry name" value="Trypsin_dom"/>
</dbReference>
<feature type="compositionally biased region" description="Low complexity" evidence="2">
    <location>
        <begin position="177"/>
        <end position="188"/>
    </location>
</feature>
<gene>
    <name evidence="4" type="ordered locus">Sca_2444</name>
</gene>
<accession>B9DPY9</accession>
<dbReference type="KEGG" id="sca:SCA_2444"/>
<feature type="compositionally biased region" description="Basic residues" evidence="2">
    <location>
        <begin position="230"/>
        <end position="244"/>
    </location>
</feature>
<feature type="region of interest" description="Disordered" evidence="2">
    <location>
        <begin position="99"/>
        <end position="133"/>
    </location>
</feature>
<keyword evidence="1" id="KW-0378">Hydrolase</keyword>
<evidence type="ECO:0000313" key="4">
    <source>
        <dbReference type="EMBL" id="CAL29347.1"/>
    </source>
</evidence>
<dbReference type="Proteomes" id="UP000000444">
    <property type="component" value="Chromosome"/>
</dbReference>
<keyword evidence="1" id="KW-0720">Serine protease</keyword>
<dbReference type="InterPro" id="IPR009003">
    <property type="entry name" value="Peptidase_S1_PA"/>
</dbReference>
<feature type="compositionally biased region" description="Low complexity" evidence="2">
    <location>
        <begin position="211"/>
        <end position="226"/>
    </location>
</feature>
<keyword evidence="1" id="KW-0645">Protease</keyword>
<evidence type="ECO:0000259" key="3">
    <source>
        <dbReference type="Pfam" id="PF00089"/>
    </source>
</evidence>
<dbReference type="InterPro" id="IPR043504">
    <property type="entry name" value="Peptidase_S1_PA_chymotrypsin"/>
</dbReference>
<dbReference type="GO" id="GO:0006508">
    <property type="term" value="P:proteolysis"/>
    <property type="evidence" value="ECO:0007669"/>
    <property type="project" value="InterPro"/>
</dbReference>
<name>B9DPY9_STACT</name>
<dbReference type="SUPFAM" id="SSF50494">
    <property type="entry name" value="Trypsin-like serine proteases"/>
    <property type="match status" value="1"/>
</dbReference>
<dbReference type="HOGENOM" id="CLU_035813_0_0_9"/>
<keyword evidence="5" id="KW-1185">Reference proteome</keyword>
<dbReference type="AlphaFoldDB" id="B9DPY9"/>
<proteinExistence type="predicted"/>
<feature type="region of interest" description="Disordered" evidence="2">
    <location>
        <begin position="163"/>
        <end position="260"/>
    </location>
</feature>
<feature type="compositionally biased region" description="Polar residues" evidence="2">
    <location>
        <begin position="117"/>
        <end position="130"/>
    </location>
</feature>
<evidence type="ECO:0000256" key="1">
    <source>
        <dbReference type="ARBA" id="ARBA00022825"/>
    </source>
</evidence>
<feature type="domain" description="Peptidase S1" evidence="3">
    <location>
        <begin position="373"/>
        <end position="551"/>
    </location>
</feature>
<organism evidence="4 5">
    <name type="scientific">Staphylococcus carnosus (strain TM300)</name>
    <dbReference type="NCBI Taxonomy" id="396513"/>
    <lineage>
        <taxon>Bacteria</taxon>
        <taxon>Bacillati</taxon>
        <taxon>Bacillota</taxon>
        <taxon>Bacilli</taxon>
        <taxon>Bacillales</taxon>
        <taxon>Staphylococcaceae</taxon>
        <taxon>Staphylococcus</taxon>
    </lineage>
</organism>
<dbReference type="EMBL" id="AM295250">
    <property type="protein sequence ID" value="CAL29347.1"/>
    <property type="molecule type" value="Genomic_DNA"/>
</dbReference>
<dbReference type="Pfam" id="PF00089">
    <property type="entry name" value="Trypsin"/>
    <property type="match status" value="1"/>
</dbReference>
<evidence type="ECO:0000256" key="2">
    <source>
        <dbReference type="SAM" id="MobiDB-lite"/>
    </source>
</evidence>
<sequence length="573" mass="62519">MDIMAEKSKLEKLLYSSVFALMIVGVLLIFQNVQAHAAEVAPKVNPVSNQKVNQGQASTIKPTSQTNTVNKANETKANYNNAPTTQSNQVKINHNNQAAAQNKQNSVPVSKVEKTNAAPTKNTVVPSNKVQAKPQIKANQNIQTAPKVIQNKQPQKTIKAVNNKTKSVSQPIKKKNTAAATKPNNTSKVVTQKTSLKKPNTSVKSTKANTKKVQPTKKVTVNKKQPAPVNKKKVKQTAKPKQSKVIKATPKAVKNKKTKSASTKKVQFLAATTKSQPVKKTTVTVTSKTKATPKPTPKVAPKPTTSNYYNQAPKRWPSNIPGSENVRDFGQTTYASGINDALKIMKASGNKGVTIGHTTAKEANIATVFNWNPTTKKLTYGTGTAIGKHTILTANHVVNDQQAHKPMSPSKTQNLKIDLLREGSKVARIVDVTGVKMMQYGDVALLYTNEDLSKYMTIRKIAPESAITNIKANTPIRLYHYGLPSGNFKNDPMGTMYHSKGKYSMMARNVNPIGYYQMMAEPGSSGGAILNSKNEVLGVHAFRIASGDYQKYNLNTMAELRGKLRKEVIQNIK</sequence>
<protein>
    <recommendedName>
        <fullName evidence="3">Peptidase S1 domain-containing protein</fullName>
    </recommendedName>
</protein>
<dbReference type="Gene3D" id="2.40.10.10">
    <property type="entry name" value="Trypsin-like serine proteases"/>
    <property type="match status" value="2"/>
</dbReference>
<feature type="compositionally biased region" description="Polar residues" evidence="2">
    <location>
        <begin position="189"/>
        <end position="208"/>
    </location>
</feature>
<evidence type="ECO:0000313" key="5">
    <source>
        <dbReference type="Proteomes" id="UP000000444"/>
    </source>
</evidence>